<proteinExistence type="predicted"/>
<protein>
    <recommendedName>
        <fullName evidence="4">DUF3741 domain-containing protein</fullName>
    </recommendedName>
</protein>
<organism evidence="2 3">
    <name type="scientific">Lupinus angustifolius</name>
    <name type="common">Narrow-leaved blue lupine</name>
    <dbReference type="NCBI Taxonomy" id="3871"/>
    <lineage>
        <taxon>Eukaryota</taxon>
        <taxon>Viridiplantae</taxon>
        <taxon>Streptophyta</taxon>
        <taxon>Embryophyta</taxon>
        <taxon>Tracheophyta</taxon>
        <taxon>Spermatophyta</taxon>
        <taxon>Magnoliopsida</taxon>
        <taxon>eudicotyledons</taxon>
        <taxon>Gunneridae</taxon>
        <taxon>Pentapetalae</taxon>
        <taxon>rosids</taxon>
        <taxon>fabids</taxon>
        <taxon>Fabales</taxon>
        <taxon>Fabaceae</taxon>
        <taxon>Papilionoideae</taxon>
        <taxon>50 kb inversion clade</taxon>
        <taxon>genistoids sensu lato</taxon>
        <taxon>core genistoids</taxon>
        <taxon>Genisteae</taxon>
        <taxon>Lupinus</taxon>
    </lineage>
</organism>
<dbReference type="Gramene" id="OIW20693">
    <property type="protein sequence ID" value="OIW20693"/>
    <property type="gene ID" value="TanjilG_21026"/>
</dbReference>
<dbReference type="EMBL" id="MLAU01013745">
    <property type="protein sequence ID" value="OIW20693.1"/>
    <property type="molecule type" value="Genomic_DNA"/>
</dbReference>
<dbReference type="AlphaFoldDB" id="A0A394DC57"/>
<dbReference type="Proteomes" id="UP000188354">
    <property type="component" value="Unassembled WGS sequence"/>
</dbReference>
<gene>
    <name evidence="2" type="ORF">TanjilG_21026</name>
</gene>
<evidence type="ECO:0000256" key="1">
    <source>
        <dbReference type="SAM" id="MobiDB-lite"/>
    </source>
</evidence>
<dbReference type="OrthoDB" id="1079501at2759"/>
<keyword evidence="3" id="KW-1185">Reference proteome</keyword>
<sequence length="552" mass="62436">MYRSFVKCDDPKGVVECGKLRKYRICSQKVKDMVKIQKPVENASLINKTNKEEKVPKGSIEKFFDPSSLPFAQVSGGDQNLNNMIDSRSSILRKEERRSEDFAKKLLKGALVLQDSLVMLAKLQDDSEEMACLNRELAEIPKRDRIETNMIGTTDANQFSDQSDYPMACQRPQPSDDGSSSNCEEKVKKVFKESSVWQNLFQSTTIERLDSASETPTSPSHFSAKVRIDRSSDLSNCLTISKVERKPGLVAKLMGLEEAPSRSCPFVMQKQLDGEKILNQKRPTFELDMFKLRKNSSMLEKANPERKTLRETLETMHFKGILKKSFVKEPMLQIHHFNSPSSKRFDDLTHIVPPFQESVKPHVPYPPEGLSRRKLKADLVSSKTIKPRKGSGSNNMGNEMEKDVSKRLTKEAMKLNAKGINTVEGERSSCKVKLHCQVSHISQLNETSDIKCKVQNISRKLPENDISEPRIVASPQLKKHMKNQSPIAESEEAKQIAEQIEQGEVKKSFDDCCKDEYTDIRISTPVSVSVADEFLMQFETYASAIKIGGNFL</sequence>
<dbReference type="KEGG" id="lang:109338714"/>
<evidence type="ECO:0008006" key="4">
    <source>
        <dbReference type="Google" id="ProtNLM"/>
    </source>
</evidence>
<dbReference type="PANTHER" id="PTHR34282:SF2">
    <property type="entry name" value="DUF3741 DOMAIN-CONTAINING PROTEIN"/>
    <property type="match status" value="1"/>
</dbReference>
<name>A0A394DC57_LUPAN</name>
<feature type="compositionally biased region" description="Polar residues" evidence="1">
    <location>
        <begin position="172"/>
        <end position="182"/>
    </location>
</feature>
<evidence type="ECO:0000313" key="2">
    <source>
        <dbReference type="EMBL" id="OIW20693.1"/>
    </source>
</evidence>
<evidence type="ECO:0000313" key="3">
    <source>
        <dbReference type="Proteomes" id="UP000188354"/>
    </source>
</evidence>
<reference evidence="2 3" key="1">
    <citation type="journal article" date="2017" name="Plant Biotechnol. J.">
        <title>A comprehensive draft genome sequence for lupin (Lupinus angustifolius), an emerging health food: insights into plant-microbe interactions and legume evolution.</title>
        <authorList>
            <person name="Hane J.K."/>
            <person name="Ming Y."/>
            <person name="Kamphuis L.G."/>
            <person name="Nelson M.N."/>
            <person name="Garg G."/>
            <person name="Atkins C.A."/>
            <person name="Bayer P.E."/>
            <person name="Bravo A."/>
            <person name="Bringans S."/>
            <person name="Cannon S."/>
            <person name="Edwards D."/>
            <person name="Foley R."/>
            <person name="Gao L.L."/>
            <person name="Harrison M.J."/>
            <person name="Huang W."/>
            <person name="Hurgobin B."/>
            <person name="Li S."/>
            <person name="Liu C.W."/>
            <person name="McGrath A."/>
            <person name="Morahan G."/>
            <person name="Murray J."/>
            <person name="Weller J."/>
            <person name="Jian J."/>
            <person name="Singh K.B."/>
        </authorList>
    </citation>
    <scope>NUCLEOTIDE SEQUENCE [LARGE SCALE GENOMIC DNA]</scope>
    <source>
        <strain evidence="3">cv. Tanjil</strain>
        <tissue evidence="2">Whole plant</tissue>
    </source>
</reference>
<feature type="region of interest" description="Disordered" evidence="1">
    <location>
        <begin position="156"/>
        <end position="184"/>
    </location>
</feature>
<accession>A0A394DC57</accession>
<dbReference type="PANTHER" id="PTHR34282">
    <property type="entry name" value="OS01G0228800 PROTEIN-RELATED"/>
    <property type="match status" value="1"/>
</dbReference>
<comment type="caution">
    <text evidence="2">The sequence shown here is derived from an EMBL/GenBank/DDBJ whole genome shotgun (WGS) entry which is preliminary data.</text>
</comment>